<proteinExistence type="predicted"/>
<evidence type="ECO:0000256" key="1">
    <source>
        <dbReference type="SAM" id="Phobius"/>
    </source>
</evidence>
<sequence length="106" mass="12311">MAMNLLEDDQEWTAVIKEVCVFASRRALRVLFATALLFAIVADPTALWLQFCGYLCDDLHYWLGQMPFTPAYEGVEFDFSLYLLNWELCSHNCQLSDFNLPRFTTD</sequence>
<gene>
    <name evidence="2" type="ORF">P174DRAFT_434344</name>
</gene>
<reference evidence="3" key="1">
    <citation type="journal article" date="2018" name="Proc. Natl. Acad. Sci. U.S.A.">
        <title>Linking secondary metabolites to gene clusters through genome sequencing of six diverse Aspergillus species.</title>
        <authorList>
            <person name="Kaerboelling I."/>
            <person name="Vesth T.C."/>
            <person name="Frisvad J.C."/>
            <person name="Nybo J.L."/>
            <person name="Theobald S."/>
            <person name="Kuo A."/>
            <person name="Bowyer P."/>
            <person name="Matsuda Y."/>
            <person name="Mondo S."/>
            <person name="Lyhne E.K."/>
            <person name="Kogle M.E."/>
            <person name="Clum A."/>
            <person name="Lipzen A."/>
            <person name="Salamov A."/>
            <person name="Ngan C.Y."/>
            <person name="Daum C."/>
            <person name="Chiniquy J."/>
            <person name="Barry K."/>
            <person name="LaButti K."/>
            <person name="Haridas S."/>
            <person name="Simmons B.A."/>
            <person name="Magnuson J.K."/>
            <person name="Mortensen U.H."/>
            <person name="Larsen T.O."/>
            <person name="Grigoriev I.V."/>
            <person name="Baker S.E."/>
            <person name="Andersen M.R."/>
        </authorList>
    </citation>
    <scope>NUCLEOTIDE SEQUENCE [LARGE SCALE GENOMIC DNA]</scope>
    <source>
        <strain evidence="3">IBT 16806</strain>
    </source>
</reference>
<dbReference type="Proteomes" id="UP000234474">
    <property type="component" value="Unassembled WGS sequence"/>
</dbReference>
<keyword evidence="1" id="KW-0472">Membrane</keyword>
<comment type="caution">
    <text evidence="2">The sequence shown here is derived from an EMBL/GenBank/DDBJ whole genome shotgun (WGS) entry which is preliminary data.</text>
</comment>
<accession>A0A2I1C145</accession>
<feature type="transmembrane region" description="Helical" evidence="1">
    <location>
        <begin position="30"/>
        <end position="51"/>
    </location>
</feature>
<dbReference type="VEuPathDB" id="FungiDB:P174DRAFT_434344"/>
<dbReference type="EMBL" id="MSZS01000007">
    <property type="protein sequence ID" value="PKX91301.1"/>
    <property type="molecule type" value="Genomic_DNA"/>
</dbReference>
<dbReference type="AlphaFoldDB" id="A0A2I1C145"/>
<dbReference type="GeneID" id="36533189"/>
<evidence type="ECO:0000313" key="3">
    <source>
        <dbReference type="Proteomes" id="UP000234474"/>
    </source>
</evidence>
<evidence type="ECO:0000313" key="2">
    <source>
        <dbReference type="EMBL" id="PKX91301.1"/>
    </source>
</evidence>
<dbReference type="RefSeq" id="XP_024679896.1">
    <property type="nucleotide sequence ID" value="XM_024825864.1"/>
</dbReference>
<name>A0A2I1C145_ASPN1</name>
<keyword evidence="1" id="KW-1133">Transmembrane helix</keyword>
<dbReference type="OrthoDB" id="2437471at2759"/>
<organism evidence="2 3">
    <name type="scientific">Aspergillus novofumigatus (strain IBT 16806)</name>
    <dbReference type="NCBI Taxonomy" id="1392255"/>
    <lineage>
        <taxon>Eukaryota</taxon>
        <taxon>Fungi</taxon>
        <taxon>Dikarya</taxon>
        <taxon>Ascomycota</taxon>
        <taxon>Pezizomycotina</taxon>
        <taxon>Eurotiomycetes</taxon>
        <taxon>Eurotiomycetidae</taxon>
        <taxon>Eurotiales</taxon>
        <taxon>Aspergillaceae</taxon>
        <taxon>Aspergillus</taxon>
        <taxon>Aspergillus subgen. Fumigati</taxon>
    </lineage>
</organism>
<keyword evidence="1" id="KW-0812">Transmembrane</keyword>
<dbReference type="STRING" id="1392255.A0A2I1C145"/>
<protein>
    <submittedName>
        <fullName evidence="2">Uncharacterized protein</fullName>
    </submittedName>
</protein>
<keyword evidence="3" id="KW-1185">Reference proteome</keyword>